<feature type="chain" id="PRO_5022122726" evidence="4">
    <location>
        <begin position="17"/>
        <end position="466"/>
    </location>
</feature>
<name>A0A554WNF7_9BURK</name>
<keyword evidence="4" id="KW-0732">Signal</keyword>
<dbReference type="SMART" id="SM00028">
    <property type="entry name" value="TPR"/>
    <property type="match status" value="5"/>
</dbReference>
<evidence type="ECO:0000256" key="4">
    <source>
        <dbReference type="SAM" id="SignalP"/>
    </source>
</evidence>
<dbReference type="AlphaFoldDB" id="A0A554WNF7"/>
<evidence type="ECO:0000256" key="1">
    <source>
        <dbReference type="ARBA" id="ARBA00022737"/>
    </source>
</evidence>
<evidence type="ECO:0000313" key="5">
    <source>
        <dbReference type="EMBL" id="TSE25114.1"/>
    </source>
</evidence>
<dbReference type="EMBL" id="VJNA01000012">
    <property type="protein sequence ID" value="TSE25114.1"/>
    <property type="molecule type" value="Genomic_DNA"/>
</dbReference>
<keyword evidence="2 3" id="KW-0802">TPR repeat</keyword>
<dbReference type="GO" id="GO:0008233">
    <property type="term" value="F:peptidase activity"/>
    <property type="evidence" value="ECO:0007669"/>
    <property type="project" value="UniProtKB-KW"/>
</dbReference>
<dbReference type="PROSITE" id="PS50005">
    <property type="entry name" value="TPR"/>
    <property type="match status" value="2"/>
</dbReference>
<dbReference type="Pfam" id="PF13432">
    <property type="entry name" value="TPR_16"/>
    <property type="match status" value="2"/>
</dbReference>
<dbReference type="SUPFAM" id="SSF48452">
    <property type="entry name" value="TPR-like"/>
    <property type="match status" value="2"/>
</dbReference>
<comment type="caution">
    <text evidence="5">The sequence shown here is derived from an EMBL/GenBank/DDBJ whole genome shotgun (WGS) entry which is preliminary data.</text>
</comment>
<dbReference type="PANTHER" id="PTHR45586:SF1">
    <property type="entry name" value="LIPOPOLYSACCHARIDE ASSEMBLY PROTEIN B"/>
    <property type="match status" value="1"/>
</dbReference>
<dbReference type="Pfam" id="PF14559">
    <property type="entry name" value="TPR_19"/>
    <property type="match status" value="1"/>
</dbReference>
<proteinExistence type="predicted"/>
<feature type="repeat" description="TPR" evidence="3">
    <location>
        <begin position="418"/>
        <end position="451"/>
    </location>
</feature>
<keyword evidence="1" id="KW-0677">Repeat</keyword>
<dbReference type="InterPro" id="IPR011990">
    <property type="entry name" value="TPR-like_helical_dom_sf"/>
</dbReference>
<dbReference type="PANTHER" id="PTHR45586">
    <property type="entry name" value="TPR REPEAT-CONTAINING PROTEIN PA4667"/>
    <property type="match status" value="1"/>
</dbReference>
<keyword evidence="6" id="KW-1185">Reference proteome</keyword>
<sequence>MLVALLALSVSQGGCAATPAGRPPSATAASATMDAELLYQLLLAELQRRHDPGAAYSLVLDAAKRTQHPQLYRRAVDIALSGRAPNAALDAARAWVDAHPTDDDAQRIRVQLLAGLQRTAELGAALRDWLRAAPPERRRDIVAAVPALLDRAADTNAAIEAVRTALQDVLRDPTTAAIAQAALGAVLLQAGRHAEALLAADEALQADPTSAPAALLAIELTAHAPAQATALVQRHLQASAGRPDADPTARLAWAQRLARQGDLAGALAVLDATDTAQPDTLRRVVMLRARLLRDADQVQAAYDVLAAAVQRAPDDADLAYELALTAERLGRHDEAERLLRSLIERRPDDAHAYNALGYSLAERGIRLEEAKALILEAVRRAPNDGYILDSLGWVEFRLGNTAEARRWLTRAWELKPDAEIAAHLGEVLWTLGEHDEARRVWRQGLELDARNRALVETLRRLSVQDL</sequence>
<reference evidence="5 6" key="1">
    <citation type="submission" date="2019-07" db="EMBL/GenBank/DDBJ databases">
        <title>Tepidimonas aquatica CLN-1 draft genome.</title>
        <authorList>
            <person name="Da Costa M.S."/>
            <person name="Froufe H.J.C."/>
            <person name="Egas C."/>
            <person name="Albuquerque L."/>
        </authorList>
    </citation>
    <scope>NUCLEOTIDE SEQUENCE [LARGE SCALE GENOMIC DNA]</scope>
    <source>
        <strain evidence="5 6">CLN-1</strain>
    </source>
</reference>
<dbReference type="Proteomes" id="UP000318554">
    <property type="component" value="Unassembled WGS sequence"/>
</dbReference>
<dbReference type="InterPro" id="IPR051012">
    <property type="entry name" value="CellSynth/LPSAsmb/PSIAsmb"/>
</dbReference>
<dbReference type="GO" id="GO:0006508">
    <property type="term" value="P:proteolysis"/>
    <property type="evidence" value="ECO:0007669"/>
    <property type="project" value="UniProtKB-KW"/>
</dbReference>
<dbReference type="EC" id="3.4.-.-" evidence="5"/>
<evidence type="ECO:0000313" key="6">
    <source>
        <dbReference type="Proteomes" id="UP000318554"/>
    </source>
</evidence>
<dbReference type="Gene3D" id="1.25.40.10">
    <property type="entry name" value="Tetratricopeptide repeat domain"/>
    <property type="match status" value="2"/>
</dbReference>
<evidence type="ECO:0000256" key="2">
    <source>
        <dbReference type="ARBA" id="ARBA00022803"/>
    </source>
</evidence>
<accession>A0A554WNF7</accession>
<organism evidence="5 6">
    <name type="scientific">Tepidimonas aquatica</name>
    <dbReference type="NCBI Taxonomy" id="247482"/>
    <lineage>
        <taxon>Bacteria</taxon>
        <taxon>Pseudomonadati</taxon>
        <taxon>Pseudomonadota</taxon>
        <taxon>Betaproteobacteria</taxon>
        <taxon>Burkholderiales</taxon>
        <taxon>Tepidimonas</taxon>
    </lineage>
</organism>
<feature type="repeat" description="TPR" evidence="3">
    <location>
        <begin position="177"/>
        <end position="210"/>
    </location>
</feature>
<evidence type="ECO:0000256" key="3">
    <source>
        <dbReference type="PROSITE-ProRule" id="PRU00339"/>
    </source>
</evidence>
<dbReference type="InterPro" id="IPR019734">
    <property type="entry name" value="TPR_rpt"/>
</dbReference>
<feature type="signal peptide" evidence="4">
    <location>
        <begin position="1"/>
        <end position="16"/>
    </location>
</feature>
<keyword evidence="5" id="KW-0645">Protease</keyword>
<gene>
    <name evidence="5" type="primary">bepA_3</name>
    <name evidence="5" type="ORF">Taqua_01158</name>
</gene>
<keyword evidence="5" id="KW-0378">Hydrolase</keyword>
<protein>
    <submittedName>
        <fullName evidence="5">Beta-barrel assembly-enhancing protease</fullName>
        <ecNumber evidence="5">3.4.-.-</ecNumber>
    </submittedName>
</protein>